<evidence type="ECO:0000256" key="4">
    <source>
        <dbReference type="PROSITE-ProRule" id="PRU00221"/>
    </source>
</evidence>
<dbReference type="CDD" id="cd00200">
    <property type="entry name" value="WD40"/>
    <property type="match status" value="1"/>
</dbReference>
<dbReference type="Pfam" id="PF09349">
    <property type="entry name" value="OHCU_decarbox"/>
    <property type="match status" value="1"/>
</dbReference>
<dbReference type="PANTHER" id="PTHR14221">
    <property type="entry name" value="WD REPEAT DOMAIN 44"/>
    <property type="match status" value="1"/>
</dbReference>
<name>A0A2G7G9M6_9EURO</name>
<evidence type="ECO:0000256" key="5">
    <source>
        <dbReference type="SAM" id="MobiDB-lite"/>
    </source>
</evidence>
<dbReference type="SMART" id="SM00320">
    <property type="entry name" value="WD40"/>
    <property type="match status" value="5"/>
</dbReference>
<feature type="repeat" description="WD" evidence="4">
    <location>
        <begin position="445"/>
        <end position="476"/>
    </location>
</feature>
<accession>A0A2G7G9M6</accession>
<evidence type="ECO:0000259" key="6">
    <source>
        <dbReference type="Pfam" id="PF09349"/>
    </source>
</evidence>
<evidence type="ECO:0000313" key="7">
    <source>
        <dbReference type="EMBL" id="PIG89507.1"/>
    </source>
</evidence>
<dbReference type="GO" id="GO:0006144">
    <property type="term" value="P:purine nucleobase metabolic process"/>
    <property type="evidence" value="ECO:0007669"/>
    <property type="project" value="UniProtKB-KW"/>
</dbReference>
<dbReference type="EMBL" id="NEXV01000053">
    <property type="protein sequence ID" value="PIG89507.1"/>
    <property type="molecule type" value="Genomic_DNA"/>
</dbReference>
<dbReference type="InterPro" id="IPR001680">
    <property type="entry name" value="WD40_rpt"/>
</dbReference>
<dbReference type="PANTHER" id="PTHR14221:SF0">
    <property type="entry name" value="WD REPEAT-CONTAINING PROTEIN 44"/>
    <property type="match status" value="1"/>
</dbReference>
<dbReference type="Pfam" id="PF00400">
    <property type="entry name" value="WD40"/>
    <property type="match status" value="4"/>
</dbReference>
<dbReference type="InterPro" id="IPR015943">
    <property type="entry name" value="WD40/YVTN_repeat-like_dom_sf"/>
</dbReference>
<dbReference type="InterPro" id="IPR036322">
    <property type="entry name" value="WD40_repeat_dom_sf"/>
</dbReference>
<dbReference type="AlphaFoldDB" id="A0A2G7G9M6"/>
<evidence type="ECO:0000256" key="1">
    <source>
        <dbReference type="ARBA" id="ARBA00022574"/>
    </source>
</evidence>
<dbReference type="Gene3D" id="2.130.10.10">
    <property type="entry name" value="YVTN repeat-like/Quinoprotein amine dehydrogenase"/>
    <property type="match status" value="1"/>
</dbReference>
<dbReference type="InterPro" id="IPR040324">
    <property type="entry name" value="WDR44/Dgr2"/>
</dbReference>
<dbReference type="STRING" id="656916.A0A2G7G9M6"/>
<comment type="caution">
    <text evidence="7">The sequence shown here is derived from an EMBL/GenBank/DDBJ whole genome shotgun (WGS) entry which is preliminary data.</text>
</comment>
<dbReference type="SUPFAM" id="SSF50978">
    <property type="entry name" value="WD40 repeat-like"/>
    <property type="match status" value="1"/>
</dbReference>
<dbReference type="FunFam" id="2.130.10.10:FF:000697">
    <property type="entry name" value="WD repeat protein, variant"/>
    <property type="match status" value="1"/>
</dbReference>
<proteinExistence type="predicted"/>
<organism evidence="7 8">
    <name type="scientific">Aspergillus arachidicola</name>
    <dbReference type="NCBI Taxonomy" id="656916"/>
    <lineage>
        <taxon>Eukaryota</taxon>
        <taxon>Fungi</taxon>
        <taxon>Dikarya</taxon>
        <taxon>Ascomycota</taxon>
        <taxon>Pezizomycotina</taxon>
        <taxon>Eurotiomycetes</taxon>
        <taxon>Eurotiomycetidae</taxon>
        <taxon>Eurotiales</taxon>
        <taxon>Aspergillaceae</taxon>
        <taxon>Aspergillus</taxon>
        <taxon>Aspergillus subgen. Circumdati</taxon>
    </lineage>
</organism>
<keyword evidence="2" id="KW-0659">Purine metabolism</keyword>
<keyword evidence="3" id="KW-0677">Repeat</keyword>
<feature type="region of interest" description="Disordered" evidence="5">
    <location>
        <begin position="199"/>
        <end position="276"/>
    </location>
</feature>
<feature type="compositionally biased region" description="Polar residues" evidence="5">
    <location>
        <begin position="1039"/>
        <end position="1053"/>
    </location>
</feature>
<feature type="region of interest" description="Disordered" evidence="5">
    <location>
        <begin position="1020"/>
        <end position="1060"/>
    </location>
</feature>
<feature type="repeat" description="WD" evidence="4">
    <location>
        <begin position="517"/>
        <end position="557"/>
    </location>
</feature>
<dbReference type="InterPro" id="IPR018020">
    <property type="entry name" value="OHCU_decarboxylase"/>
</dbReference>
<evidence type="ECO:0000256" key="3">
    <source>
        <dbReference type="ARBA" id="ARBA00022737"/>
    </source>
</evidence>
<reference evidence="7 8" key="1">
    <citation type="submission" date="2017-05" db="EMBL/GenBank/DDBJ databases">
        <title>Genome sequence for an aflatoxigenic pathogen of Argentinian peanut, Aspergillus arachidicola.</title>
        <authorList>
            <person name="Moore G."/>
            <person name="Beltz S.B."/>
            <person name="Mack B.M."/>
        </authorList>
    </citation>
    <scope>NUCLEOTIDE SEQUENCE [LARGE SCALE GENOMIC DNA]</scope>
    <source>
        <strain evidence="7 8">CBS 117610</strain>
    </source>
</reference>
<dbReference type="Gene3D" id="1.10.3330.10">
    <property type="entry name" value="Oxo-4-hydroxy-4-carboxy-5-ureidoimidazoline decarboxylase"/>
    <property type="match status" value="1"/>
</dbReference>
<dbReference type="PROSITE" id="PS50082">
    <property type="entry name" value="WD_REPEATS_2"/>
    <property type="match status" value="3"/>
</dbReference>
<feature type="region of interest" description="Disordered" evidence="5">
    <location>
        <begin position="424"/>
        <end position="445"/>
    </location>
</feature>
<feature type="region of interest" description="Disordered" evidence="5">
    <location>
        <begin position="783"/>
        <end position="808"/>
    </location>
</feature>
<protein>
    <submittedName>
        <fullName evidence="7">WD repeat protein</fullName>
    </submittedName>
</protein>
<keyword evidence="8" id="KW-1185">Reference proteome</keyword>
<dbReference type="Proteomes" id="UP000231358">
    <property type="component" value="Unassembled WGS sequence"/>
</dbReference>
<feature type="domain" description="Oxo-4-hydroxy-4-carboxy-5-ureidoimidazoline decarboxylase" evidence="6">
    <location>
        <begin position="13"/>
        <end position="179"/>
    </location>
</feature>
<feature type="compositionally biased region" description="Polar residues" evidence="5">
    <location>
        <begin position="199"/>
        <end position="220"/>
    </location>
</feature>
<dbReference type="SUPFAM" id="SSF158694">
    <property type="entry name" value="UraD-Like"/>
    <property type="match status" value="1"/>
</dbReference>
<feature type="repeat" description="WD" evidence="4">
    <location>
        <begin position="557"/>
        <end position="599"/>
    </location>
</feature>
<evidence type="ECO:0000256" key="2">
    <source>
        <dbReference type="ARBA" id="ARBA00022631"/>
    </source>
</evidence>
<feature type="compositionally biased region" description="Polar residues" evidence="5">
    <location>
        <begin position="259"/>
        <end position="276"/>
    </location>
</feature>
<gene>
    <name evidence="7" type="ORF">AARAC_006872</name>
</gene>
<feature type="compositionally biased region" description="Polar residues" evidence="5">
    <location>
        <begin position="866"/>
        <end position="876"/>
    </location>
</feature>
<feature type="compositionally biased region" description="Polar residues" evidence="5">
    <location>
        <begin position="907"/>
        <end position="926"/>
    </location>
</feature>
<evidence type="ECO:0000313" key="8">
    <source>
        <dbReference type="Proteomes" id="UP000231358"/>
    </source>
</evidence>
<feature type="region of interest" description="Disordered" evidence="5">
    <location>
        <begin position="865"/>
        <end position="980"/>
    </location>
</feature>
<dbReference type="PROSITE" id="PS50294">
    <property type="entry name" value="WD_REPEATS_REGION"/>
    <property type="match status" value="3"/>
</dbReference>
<sequence>MSPSLPSLSSLTSLPQEQQFQVLDTLFEPSPELHALMAPILANQTFSSYASLIDAVGGRMSALSAANSPTDKAVLVGILGSHPRLGRPKVAQSEHISELSKKEQAQLNTGAEELAERLRLLNAEYEEKFPGLRFVTFVNGRSRDVIMVEMRQRIDRGDAEKEIEETIQAMCDIAKDRARKRFGIARLAIPAIVTNLATGSSSSLKRNGSNLTINKDSGSPNEGKPGLLRTSQSFPIGSAPSDVASSLSGNPLDARKNSRSGQGQSNASIGVTRSSLSSPTLVEVSADSSAIDPLSQHIIKRTNTEKSIPLKLLGRASYEAEAGGTDGLPEQGPIRGDAALHRKPSKEKKKGVSFLSRIIGGKKKDQILDDDDDVSEPDTARMDTAQQIGFSPRFPRPPKYIRVRAHYKKEKTFSRIFVAQELEGADDVSNSSEKDGSSVAGARGSKNTGKAVWALVFSNDGKYLAAAGQDGKVRVWAVITSPEDRHEFEPEEDGSQDGDELPQLKAPVFKAKPVQVYEGHTGSVLDLSWSKNNFLLSSSMDKTVRLWHVSRPECLCIFKHSDFVTSIQFHPRDDRFFLAGSLDTKLRLWSIPDKSVAFVVTVPDMITSVAFTPDGRHSIAGCLNGMCNIYETDGLKPITQFHVRSARGRNAKGSKITGIDTAIFPKGDPQGEVKLLITSNDSRIRMYNFRDRTLEAKFRGNENTCSQIRASFSDDGKHVICGSEDRRAYLWPTAPIEKDSDKRAVEVVEPQSAMVTAAIMAPSKTKQILGFSEDPIYDLCNPPPVTLGSSKENGPHRNSVASKQAQESPGYLARSTHLGGNIIIVADYSGKIKVLRQDCAYLKRRFESWDTHSTISRRLLRRTNSARHSIASSIGKESSHKTPSERIISWRNSVIGHTERKDGNHPGTRTRSPSPQRLANRSQYSSPRRGGPRSGYTISPPPSAYKTSTEYKTSLDSAGSSTEVPGRNGAANAPKTLQPAPTLVANKRQDQDNPLWLQGDHSYAFYKRIARDALAARNRDSPHYLDPNRLSVPGRRQPSVGSVLSSDYASSNGEGEESEDVLRCDNCEGTNFRATKGRNGKQKLICVRCSQPID</sequence>
<keyword evidence="1 4" id="KW-0853">WD repeat</keyword>
<feature type="compositionally biased region" description="Polar residues" evidence="5">
    <location>
        <begin position="945"/>
        <end position="963"/>
    </location>
</feature>
<dbReference type="InterPro" id="IPR036778">
    <property type="entry name" value="OHCU_decarboxylase_sf"/>
</dbReference>